<keyword evidence="9" id="KW-0408">Iron</keyword>
<dbReference type="Gene3D" id="3.30.390.30">
    <property type="match status" value="1"/>
</dbReference>
<dbReference type="InterPro" id="IPR029039">
    <property type="entry name" value="Flavoprotein-like_sf"/>
</dbReference>
<comment type="cofactor">
    <cofactor evidence="3">
        <name>FAD</name>
        <dbReference type="ChEBI" id="CHEBI:57692"/>
    </cofactor>
</comment>
<evidence type="ECO:0000259" key="11">
    <source>
        <dbReference type="PROSITE" id="PS50903"/>
    </source>
</evidence>
<dbReference type="Pfam" id="PF07992">
    <property type="entry name" value="Pyr_redox_2"/>
    <property type="match status" value="1"/>
</dbReference>
<dbReference type="GO" id="GO:0016651">
    <property type="term" value="F:oxidoreductase activity, acting on NAD(P)H"/>
    <property type="evidence" value="ECO:0007669"/>
    <property type="project" value="UniProtKB-ARBA"/>
</dbReference>
<sequence length="842" mass="95060">MELKSLKLKKDLYWVGSLDPDLRVFDIIMYTPYGTTYNSYVLKAEKKTVLFETVKAKHFDSYLARLEDLNVDLQNIDYIVVSHTEPDHAGSVERILKLSPKAKIIASQNAVNYLKEIVNSEFEYIVANDNDEIKIENKTLKFYSVPLLHWPDTIYTYIKEDNVLVTCDSFGSHYSCEGVVNTKIDNEEHYMEALRYYYDCIMGPFKPYVLKAIEKIKNLKVDIICPGHGPVLVYNPRKIVDIYEKWSRDEIIVTNKDITICYVSAYGYTAELAENIKKGIEEHSDYNVKMYDVINHNIDEIINSITYSQGVLFGTPTINGDALKPIWDILVSLNPIVHGNKVASCFGSFGWSGEGIPNVMDRLKQLRMKTIDPLGVNFKPSEVDLYEAQLLGKKFIEKTIDVNTKKEGTKKWKCVICNEVFDGEEAPDVCPVCGAKHDQFIEVIEENINYQNDTEDKFVIVGNGAAGFYAADAIRKRNKTAKIALLSNEEELSYYRPALSDFINEEIKKEDFYIESKDWYKKNNIEVLLGVNVETIDEENKKIILDNDSIINYDKLILANGSSNFVPPINGHNLDGVYNLRNKNDLDKIKVNLEKAKNILVIGGGLLGLEAAYEMKLAQKEVTVVEAMPNLLTKQLDKDGSVVLENILKENGLNLMLGKFIDSLEGDKKVSKAIFKDGSSIDVDMVVFSIGVRPNVKVANNTNIEVNKGIVVDKYMQTSSKEIYACGDVAEIDSMIWAIWPAAIDMGKVAGANACGDKIEFKAENYPVGLDVFETKVFSIGNINNIDSFITLNKKDVYKKLFFKDDVLVGAICINDLSKNVNIIRLIEEKANINKVLSENLL</sequence>
<dbReference type="InterPro" id="IPR016156">
    <property type="entry name" value="FAD/NAD-linked_Rdtase_dimer_sf"/>
</dbReference>
<keyword evidence="7" id="KW-0274">FAD</keyword>
<dbReference type="Pfam" id="PF18267">
    <property type="entry name" value="Rubredoxin_C"/>
    <property type="match status" value="1"/>
</dbReference>
<feature type="domain" description="Flavodoxin-like" evidence="10">
    <location>
        <begin position="258"/>
        <end position="396"/>
    </location>
</feature>
<dbReference type="InterPro" id="IPR051285">
    <property type="entry name" value="NADH_oxidoreductase_modular"/>
</dbReference>
<dbReference type="Pfam" id="PF19583">
    <property type="entry name" value="ODP"/>
    <property type="match status" value="1"/>
</dbReference>
<comment type="cofactor">
    <cofactor evidence="1">
        <name>Fe cation</name>
        <dbReference type="ChEBI" id="CHEBI:24875"/>
    </cofactor>
</comment>
<protein>
    <submittedName>
        <fullName evidence="12">MBL fold metallo-hydrolase</fullName>
    </submittedName>
</protein>
<accession>A0A5P3XDR6</accession>
<dbReference type="GO" id="GO:0010181">
    <property type="term" value="F:FMN binding"/>
    <property type="evidence" value="ECO:0007669"/>
    <property type="project" value="InterPro"/>
</dbReference>
<evidence type="ECO:0000256" key="3">
    <source>
        <dbReference type="ARBA" id="ARBA00001974"/>
    </source>
</evidence>
<keyword evidence="6" id="KW-0285">Flavoprotein</keyword>
<dbReference type="EMBL" id="CP032452">
    <property type="protein sequence ID" value="QEZ67903.1"/>
    <property type="molecule type" value="Genomic_DNA"/>
</dbReference>
<dbReference type="CDD" id="cd00729">
    <property type="entry name" value="rubredoxin_SM"/>
    <property type="match status" value="1"/>
</dbReference>
<evidence type="ECO:0000259" key="10">
    <source>
        <dbReference type="PROSITE" id="PS50902"/>
    </source>
</evidence>
<evidence type="ECO:0000313" key="13">
    <source>
        <dbReference type="Proteomes" id="UP000326961"/>
    </source>
</evidence>
<evidence type="ECO:0000256" key="8">
    <source>
        <dbReference type="ARBA" id="ARBA00022982"/>
    </source>
</evidence>
<evidence type="ECO:0000256" key="7">
    <source>
        <dbReference type="ARBA" id="ARBA00022827"/>
    </source>
</evidence>
<keyword evidence="5" id="KW-0813">Transport</keyword>
<dbReference type="PRINTS" id="PR00368">
    <property type="entry name" value="FADPNR"/>
</dbReference>
<dbReference type="InterPro" id="IPR008254">
    <property type="entry name" value="Flavodoxin/NO_synth"/>
</dbReference>
<dbReference type="SUPFAM" id="SSF52218">
    <property type="entry name" value="Flavoproteins"/>
    <property type="match status" value="1"/>
</dbReference>
<comment type="cofactor">
    <cofactor evidence="2">
        <name>Fe(3+)</name>
        <dbReference type="ChEBI" id="CHEBI:29034"/>
    </cofactor>
</comment>
<dbReference type="Proteomes" id="UP000326961">
    <property type="component" value="Chromosome"/>
</dbReference>
<feature type="domain" description="Rubredoxin-like" evidence="11">
    <location>
        <begin position="409"/>
        <end position="443"/>
    </location>
</feature>
<dbReference type="InterPro" id="IPR023753">
    <property type="entry name" value="FAD/NAD-binding_dom"/>
</dbReference>
<comment type="similarity">
    <text evidence="4">In the N-terminal section; belongs to the zinc metallo-hydrolase group 3 family.</text>
</comment>
<keyword evidence="12" id="KW-0378">Hydrolase</keyword>
<dbReference type="PANTHER" id="PTHR32145:SF11">
    <property type="entry name" value="DIFLAVIN FLAVOPROTEIN A 2-RELATED"/>
    <property type="match status" value="1"/>
</dbReference>
<dbReference type="PRINTS" id="PR00411">
    <property type="entry name" value="PNDRDTASEI"/>
</dbReference>
<dbReference type="GO" id="GO:0016787">
    <property type="term" value="F:hydrolase activity"/>
    <property type="evidence" value="ECO:0007669"/>
    <property type="project" value="UniProtKB-KW"/>
</dbReference>
<dbReference type="InterPro" id="IPR048574">
    <property type="entry name" value="RUBY_RBDX"/>
</dbReference>
<dbReference type="Gene3D" id="3.50.50.60">
    <property type="entry name" value="FAD/NAD(P)-binding domain"/>
    <property type="match status" value="2"/>
</dbReference>
<keyword evidence="8" id="KW-0249">Electron transport</keyword>
<dbReference type="PROSITE" id="PS50902">
    <property type="entry name" value="FLAVODOXIN_LIKE"/>
    <property type="match status" value="1"/>
</dbReference>
<proteinExistence type="inferred from homology"/>
<dbReference type="SUPFAM" id="SSF57802">
    <property type="entry name" value="Rubredoxin-like"/>
    <property type="match status" value="1"/>
</dbReference>
<evidence type="ECO:0000256" key="6">
    <source>
        <dbReference type="ARBA" id="ARBA00022630"/>
    </source>
</evidence>
<dbReference type="SUPFAM" id="SSF51905">
    <property type="entry name" value="FAD/NAD(P)-binding domain"/>
    <property type="match status" value="2"/>
</dbReference>
<dbReference type="CDD" id="cd07709">
    <property type="entry name" value="flavodiiron_proteins_MBL-fold"/>
    <property type="match status" value="1"/>
</dbReference>
<dbReference type="GO" id="GO:0005506">
    <property type="term" value="F:iron ion binding"/>
    <property type="evidence" value="ECO:0007669"/>
    <property type="project" value="InterPro"/>
</dbReference>
<dbReference type="SMART" id="SM00849">
    <property type="entry name" value="Lactamase_B"/>
    <property type="match status" value="1"/>
</dbReference>
<organism evidence="12 13">
    <name type="scientific">Paraclostridium bifermentans</name>
    <name type="common">Clostridium bifermentans</name>
    <dbReference type="NCBI Taxonomy" id="1490"/>
    <lineage>
        <taxon>Bacteria</taxon>
        <taxon>Bacillati</taxon>
        <taxon>Bacillota</taxon>
        <taxon>Clostridia</taxon>
        <taxon>Peptostreptococcales</taxon>
        <taxon>Peptostreptococcaceae</taxon>
        <taxon>Paraclostridium</taxon>
    </lineage>
</organism>
<evidence type="ECO:0000256" key="4">
    <source>
        <dbReference type="ARBA" id="ARBA00007121"/>
    </source>
</evidence>
<dbReference type="PROSITE" id="PS50903">
    <property type="entry name" value="RUBREDOXIN_LIKE"/>
    <property type="match status" value="1"/>
</dbReference>
<dbReference type="Gene3D" id="3.40.50.360">
    <property type="match status" value="1"/>
</dbReference>
<name>A0A5P3XDR6_PARBF</name>
<dbReference type="InterPro" id="IPR045761">
    <property type="entry name" value="ODP_dom"/>
</dbReference>
<dbReference type="InterPro" id="IPR001279">
    <property type="entry name" value="Metallo-B-lactamas"/>
</dbReference>
<dbReference type="InterPro" id="IPR036866">
    <property type="entry name" value="RibonucZ/Hydroxyglut_hydro"/>
</dbReference>
<evidence type="ECO:0000256" key="1">
    <source>
        <dbReference type="ARBA" id="ARBA00001962"/>
    </source>
</evidence>
<evidence type="ECO:0000313" key="12">
    <source>
        <dbReference type="EMBL" id="QEZ67903.1"/>
    </source>
</evidence>
<evidence type="ECO:0000256" key="9">
    <source>
        <dbReference type="ARBA" id="ARBA00023004"/>
    </source>
</evidence>
<dbReference type="Gene3D" id="3.60.15.10">
    <property type="entry name" value="Ribonuclease Z/Hydroxyacylglutathione hydrolase-like"/>
    <property type="match status" value="1"/>
</dbReference>
<gene>
    <name evidence="12" type="ORF">D4A35_02755</name>
</gene>
<dbReference type="RefSeq" id="WP_150885744.1">
    <property type="nucleotide sequence ID" value="NZ_CP032452.1"/>
</dbReference>
<dbReference type="InterPro" id="IPR036188">
    <property type="entry name" value="FAD/NAD-bd_sf"/>
</dbReference>
<dbReference type="Gene3D" id="2.20.28.10">
    <property type="match status" value="1"/>
</dbReference>
<reference evidence="12 13" key="1">
    <citation type="submission" date="2018-09" db="EMBL/GenBank/DDBJ databases">
        <title>A clostridial neurotoxin that targets Anopheles mosquitoes.</title>
        <authorList>
            <person name="Contreras E."/>
            <person name="Masuyer G."/>
            <person name="Qureshi N."/>
            <person name="Chawla S."/>
            <person name="Lim H.L."/>
            <person name="Chen J."/>
            <person name="Stenmark P."/>
            <person name="Gill S."/>
        </authorList>
    </citation>
    <scope>NUCLEOTIDE SEQUENCE [LARGE SCALE GENOMIC DNA]</scope>
    <source>
        <strain evidence="12 13">Cbm</strain>
    </source>
</reference>
<dbReference type="PANTHER" id="PTHR32145">
    <property type="entry name" value="DIFLAVIN FLAVOPROTEIN A 2-RELATED"/>
    <property type="match status" value="1"/>
</dbReference>
<evidence type="ECO:0000256" key="2">
    <source>
        <dbReference type="ARBA" id="ARBA00001965"/>
    </source>
</evidence>
<dbReference type="Pfam" id="PF21349">
    <property type="entry name" value="RUBY_RBDX"/>
    <property type="match status" value="1"/>
</dbReference>
<dbReference type="SUPFAM" id="SSF56281">
    <property type="entry name" value="Metallo-hydrolase/oxidoreductase"/>
    <property type="match status" value="1"/>
</dbReference>
<dbReference type="Pfam" id="PF00258">
    <property type="entry name" value="Flavodoxin_1"/>
    <property type="match status" value="1"/>
</dbReference>
<evidence type="ECO:0000256" key="5">
    <source>
        <dbReference type="ARBA" id="ARBA00022448"/>
    </source>
</evidence>
<dbReference type="InterPro" id="IPR041575">
    <property type="entry name" value="Rubredoxin_C"/>
</dbReference>
<dbReference type="InterPro" id="IPR024934">
    <property type="entry name" value="Rubredoxin-like_dom"/>
</dbReference>
<dbReference type="AlphaFoldDB" id="A0A5P3XDR6"/>